<dbReference type="PANTHER" id="PTHR18952:SF124">
    <property type="entry name" value="CARBONIC ANHYDRASE 7"/>
    <property type="match status" value="1"/>
</dbReference>
<keyword evidence="2" id="KW-0732">Signal</keyword>
<dbReference type="InterPro" id="IPR023561">
    <property type="entry name" value="Carbonic_anhydrase_a-class"/>
</dbReference>
<organism evidence="4 5">
    <name type="scientific">Ranatra chinensis</name>
    <dbReference type="NCBI Taxonomy" id="642074"/>
    <lineage>
        <taxon>Eukaryota</taxon>
        <taxon>Metazoa</taxon>
        <taxon>Ecdysozoa</taxon>
        <taxon>Arthropoda</taxon>
        <taxon>Hexapoda</taxon>
        <taxon>Insecta</taxon>
        <taxon>Pterygota</taxon>
        <taxon>Neoptera</taxon>
        <taxon>Paraneoptera</taxon>
        <taxon>Hemiptera</taxon>
        <taxon>Heteroptera</taxon>
        <taxon>Panheteroptera</taxon>
        <taxon>Nepomorpha</taxon>
        <taxon>Nepidae</taxon>
        <taxon>Ranatrinae</taxon>
        <taxon>Ranatra</taxon>
    </lineage>
</organism>
<evidence type="ECO:0000256" key="1">
    <source>
        <dbReference type="ARBA" id="ARBA00010718"/>
    </source>
</evidence>
<gene>
    <name evidence="4" type="ORF">AAG570_005548</name>
</gene>
<dbReference type="AlphaFoldDB" id="A0ABD0YCR1"/>
<feature type="signal peptide" evidence="2">
    <location>
        <begin position="1"/>
        <end position="17"/>
    </location>
</feature>
<dbReference type="Proteomes" id="UP001558652">
    <property type="component" value="Unassembled WGS sequence"/>
</dbReference>
<dbReference type="EMBL" id="JBFDAA010000018">
    <property type="protein sequence ID" value="KAL1116053.1"/>
    <property type="molecule type" value="Genomic_DNA"/>
</dbReference>
<feature type="chain" id="PRO_5044881997" description="Alpha-carbonic anhydrase domain-containing protein" evidence="2">
    <location>
        <begin position="18"/>
        <end position="281"/>
    </location>
</feature>
<keyword evidence="5" id="KW-1185">Reference proteome</keyword>
<evidence type="ECO:0000256" key="2">
    <source>
        <dbReference type="SAM" id="SignalP"/>
    </source>
</evidence>
<dbReference type="InterPro" id="IPR036398">
    <property type="entry name" value="CA_dom_sf"/>
</dbReference>
<feature type="domain" description="Alpha-carbonic anhydrase" evidence="3">
    <location>
        <begin position="9"/>
        <end position="273"/>
    </location>
</feature>
<dbReference type="Pfam" id="PF00194">
    <property type="entry name" value="Carb_anhydrase"/>
    <property type="match status" value="1"/>
</dbReference>
<dbReference type="SMART" id="SM01057">
    <property type="entry name" value="Carb_anhydrase"/>
    <property type="match status" value="1"/>
</dbReference>
<evidence type="ECO:0000313" key="4">
    <source>
        <dbReference type="EMBL" id="KAL1116053.1"/>
    </source>
</evidence>
<dbReference type="PROSITE" id="PS51144">
    <property type="entry name" value="ALPHA_CA_2"/>
    <property type="match status" value="1"/>
</dbReference>
<dbReference type="Gene3D" id="3.10.200.10">
    <property type="entry name" value="Alpha carbonic anhydrase"/>
    <property type="match status" value="1"/>
</dbReference>
<proteinExistence type="inferred from homology"/>
<name>A0ABD0YCR1_9HEMI</name>
<comment type="similarity">
    <text evidence="1">Belongs to the alpha-carbonic anhydrase family.</text>
</comment>
<dbReference type="PANTHER" id="PTHR18952">
    <property type="entry name" value="CARBONIC ANHYDRASE"/>
    <property type="match status" value="1"/>
</dbReference>
<protein>
    <recommendedName>
        <fullName evidence="3">Alpha-carbonic anhydrase domain-containing protein</fullName>
    </recommendedName>
</protein>
<dbReference type="CDD" id="cd00326">
    <property type="entry name" value="alpha_CA"/>
    <property type="match status" value="1"/>
</dbReference>
<sequence length="281" mass="31584">MVAVGFIFLVFVVSVRCERASPGWPEELPYFPKGRRQSPINIVPEEAVPRQLPPLTIQVADLDEKVDLKNDGHTLTVTLRNENKVHPAEINLRGGPLSGLYTFNNYHLHWGDVGELGSEHAIDGVKFQGEMHGVFYSLQCDNMASALKYPDGIAVLSMFLEEANCSCEPIATISKLAKQVKEPGSSVQMNSSLALEWMQHLQRNEEMYFTYPGSLTTKPFSENVIFIVFPKPLPVRREEMDEFRTLQSHGHGPIRSNWRRLQAKNKRPVAVVGSKIPSSNE</sequence>
<accession>A0ABD0YCR1</accession>
<comment type="caution">
    <text evidence="4">The sequence shown here is derived from an EMBL/GenBank/DDBJ whole genome shotgun (WGS) entry which is preliminary data.</text>
</comment>
<dbReference type="SUPFAM" id="SSF51069">
    <property type="entry name" value="Carbonic anhydrase"/>
    <property type="match status" value="1"/>
</dbReference>
<evidence type="ECO:0000313" key="5">
    <source>
        <dbReference type="Proteomes" id="UP001558652"/>
    </source>
</evidence>
<dbReference type="InterPro" id="IPR001148">
    <property type="entry name" value="CA_dom"/>
</dbReference>
<reference evidence="4 5" key="1">
    <citation type="submission" date="2024-07" db="EMBL/GenBank/DDBJ databases">
        <title>Chromosome-level genome assembly of the water stick insect Ranatra chinensis (Heteroptera: Nepidae).</title>
        <authorList>
            <person name="Liu X."/>
        </authorList>
    </citation>
    <scope>NUCLEOTIDE SEQUENCE [LARGE SCALE GENOMIC DNA]</scope>
    <source>
        <strain evidence="4">Cailab_2021Rc</strain>
        <tissue evidence="4">Muscle</tissue>
    </source>
</reference>
<evidence type="ECO:0000259" key="3">
    <source>
        <dbReference type="PROSITE" id="PS51144"/>
    </source>
</evidence>